<protein>
    <submittedName>
        <fullName evidence="2">Uncharacterized protein</fullName>
    </submittedName>
</protein>
<accession>A0AA88KHC2</accession>
<dbReference type="AlphaFoldDB" id="A0AA88KHC2"/>
<dbReference type="Proteomes" id="UP000816034">
    <property type="component" value="Unassembled WGS sequence"/>
</dbReference>
<sequence>MVDICPSHNARGFTPRVILALLLLCLILLWSSSLATATSCPAGYFDSGNIEHPCYECSVGHYCPGDGHSYECANGTISNQIGLSTCLTCASQRTNSDHTVCLLPDTPQDAREFSLKHVLEIDNHNPYLYTTLRFSEIGESNPFQYIQLTFLNSRAAPMLVYASTVTGQPSPQQSFQYFASGLNATIAVPNPRGRSIGVILYLHVVSLNARKSAMLVQPYNYLDLIYTLQPGSNFIQTSSELALYSVDNEVLLTYPKIPPNANVELQISAREGFNDKISFVLCYSSKIPQRFPNYYNSDTFITSSYKENASALLRTNFGNDGGYLAVALIFKQTFWNGKINVDFKIMSK</sequence>
<dbReference type="InterPro" id="IPR009030">
    <property type="entry name" value="Growth_fac_rcpt_cys_sf"/>
</dbReference>
<feature type="signal peptide" evidence="1">
    <location>
        <begin position="1"/>
        <end position="37"/>
    </location>
</feature>
<dbReference type="EMBL" id="PYSW02000026">
    <property type="protein sequence ID" value="KAG2381619.1"/>
    <property type="molecule type" value="Genomic_DNA"/>
</dbReference>
<gene>
    <name evidence="2" type="ORF">C9374_006003</name>
</gene>
<keyword evidence="3" id="KW-1185">Reference proteome</keyword>
<organism evidence="2 3">
    <name type="scientific">Naegleria lovaniensis</name>
    <name type="common">Amoeba</name>
    <dbReference type="NCBI Taxonomy" id="51637"/>
    <lineage>
        <taxon>Eukaryota</taxon>
        <taxon>Discoba</taxon>
        <taxon>Heterolobosea</taxon>
        <taxon>Tetramitia</taxon>
        <taxon>Eutetramitia</taxon>
        <taxon>Vahlkampfiidae</taxon>
        <taxon>Naegleria</taxon>
    </lineage>
</organism>
<evidence type="ECO:0000313" key="3">
    <source>
        <dbReference type="Proteomes" id="UP000816034"/>
    </source>
</evidence>
<keyword evidence="1" id="KW-0732">Signal</keyword>
<evidence type="ECO:0000256" key="1">
    <source>
        <dbReference type="SAM" id="SignalP"/>
    </source>
</evidence>
<reference evidence="2 3" key="1">
    <citation type="journal article" date="2018" name="BMC Genomics">
        <title>The genome of Naegleria lovaniensis, the basis for a comparative approach to unravel pathogenicity factors of the human pathogenic amoeba N. fowleri.</title>
        <authorList>
            <person name="Liechti N."/>
            <person name="Schurch N."/>
            <person name="Bruggmann R."/>
            <person name="Wittwer M."/>
        </authorList>
    </citation>
    <scope>NUCLEOTIDE SEQUENCE [LARGE SCALE GENOMIC DNA]</scope>
    <source>
        <strain evidence="2 3">ATCC 30569</strain>
    </source>
</reference>
<proteinExistence type="predicted"/>
<dbReference type="GeneID" id="68098458"/>
<dbReference type="SUPFAM" id="SSF57184">
    <property type="entry name" value="Growth factor receptor domain"/>
    <property type="match status" value="1"/>
</dbReference>
<comment type="caution">
    <text evidence="2">The sequence shown here is derived from an EMBL/GenBank/DDBJ whole genome shotgun (WGS) entry which is preliminary data.</text>
</comment>
<dbReference type="RefSeq" id="XP_044547299.1">
    <property type="nucleotide sequence ID" value="XM_044695817.1"/>
</dbReference>
<feature type="chain" id="PRO_5041673023" evidence="1">
    <location>
        <begin position="38"/>
        <end position="348"/>
    </location>
</feature>
<evidence type="ECO:0000313" key="2">
    <source>
        <dbReference type="EMBL" id="KAG2381619.1"/>
    </source>
</evidence>
<name>A0AA88KHC2_NAELO</name>